<gene>
    <name evidence="3" type="ORF">I314_01432</name>
</gene>
<feature type="region of interest" description="Disordered" evidence="1">
    <location>
        <begin position="96"/>
        <end position="207"/>
    </location>
</feature>
<feature type="compositionally biased region" description="Acidic residues" evidence="1">
    <location>
        <begin position="57"/>
        <end position="72"/>
    </location>
</feature>
<evidence type="ECO:0000259" key="2">
    <source>
        <dbReference type="PROSITE" id="PS50020"/>
    </source>
</evidence>
<dbReference type="InterPro" id="IPR036020">
    <property type="entry name" value="WW_dom_sf"/>
</dbReference>
<dbReference type="EMBL" id="KN848891">
    <property type="protein sequence ID" value="KIR67940.1"/>
    <property type="molecule type" value="Genomic_DNA"/>
</dbReference>
<reference evidence="3 4" key="1">
    <citation type="submission" date="2015-01" db="EMBL/GenBank/DDBJ databases">
        <title>The Genome Sequence of Cryptococcus gattii CA1873.</title>
        <authorList>
            <consortium name="The Broad Institute Genomics Platform"/>
            <person name="Cuomo C."/>
            <person name="Litvintseva A."/>
            <person name="Chen Y."/>
            <person name="Heitman J."/>
            <person name="Sun S."/>
            <person name="Springer D."/>
            <person name="Dromer F."/>
            <person name="Young S."/>
            <person name="Zeng Q."/>
            <person name="Gargeya S."/>
            <person name="Abouelleil A."/>
            <person name="Alvarado L."/>
            <person name="Chapman S.B."/>
            <person name="Gainer-Dewar J."/>
            <person name="Goldberg J."/>
            <person name="Griggs A."/>
            <person name="Gujja S."/>
            <person name="Hansen M."/>
            <person name="Howarth C."/>
            <person name="Imamovic A."/>
            <person name="Larimer J."/>
            <person name="Murphy C."/>
            <person name="Naylor J."/>
            <person name="Pearson M."/>
            <person name="Priest M."/>
            <person name="Roberts A."/>
            <person name="Saif S."/>
            <person name="Shea T."/>
            <person name="Sykes S."/>
            <person name="Wortman J."/>
            <person name="Nusbaum C."/>
            <person name="Birren B."/>
        </authorList>
    </citation>
    <scope>NUCLEOTIDE SEQUENCE [LARGE SCALE GENOMIC DNA]</scope>
    <source>
        <strain evidence="3 4">CA1873</strain>
    </source>
</reference>
<dbReference type="CDD" id="cd00201">
    <property type="entry name" value="WW"/>
    <property type="match status" value="1"/>
</dbReference>
<feature type="compositionally biased region" description="Basic and acidic residues" evidence="1">
    <location>
        <begin position="164"/>
        <end position="175"/>
    </location>
</feature>
<name>A0ABR5BFI7_CRYGA</name>
<feature type="domain" description="WW" evidence="2">
    <location>
        <begin position="73"/>
        <end position="107"/>
    </location>
</feature>
<dbReference type="Proteomes" id="UP000053800">
    <property type="component" value="Unassembled WGS sequence"/>
</dbReference>
<dbReference type="InterPro" id="IPR001202">
    <property type="entry name" value="WW_dom"/>
</dbReference>
<keyword evidence="4" id="KW-1185">Reference proteome</keyword>
<evidence type="ECO:0000256" key="1">
    <source>
        <dbReference type="SAM" id="MobiDB-lite"/>
    </source>
</evidence>
<feature type="compositionally biased region" description="Basic and acidic residues" evidence="1">
    <location>
        <begin position="182"/>
        <end position="207"/>
    </location>
</feature>
<dbReference type="Gene3D" id="2.20.70.10">
    <property type="match status" value="1"/>
</dbReference>
<dbReference type="PROSITE" id="PS01159">
    <property type="entry name" value="WW_DOMAIN_1"/>
    <property type="match status" value="1"/>
</dbReference>
<dbReference type="PROSITE" id="PS50020">
    <property type="entry name" value="WW_DOMAIN_2"/>
    <property type="match status" value="1"/>
</dbReference>
<proteinExistence type="predicted"/>
<feature type="compositionally biased region" description="Pro residues" evidence="1">
    <location>
        <begin position="1"/>
        <end position="10"/>
    </location>
</feature>
<dbReference type="Pfam" id="PF00397">
    <property type="entry name" value="WW"/>
    <property type="match status" value="1"/>
</dbReference>
<feature type="compositionally biased region" description="Basic and acidic residues" evidence="1">
    <location>
        <begin position="105"/>
        <end position="135"/>
    </location>
</feature>
<accession>A0ABR5BFI7</accession>
<evidence type="ECO:0000313" key="4">
    <source>
        <dbReference type="Proteomes" id="UP000053800"/>
    </source>
</evidence>
<sequence length="351" mass="38485">MPSDPPPPYQPADASSKSNLQTTAPQGVTQSASAGGNAMQRSPTNMSGISDTSTEGTDIDLNDELRDMDDEQRDLPPGWVRCFDPKQQHHFYVDEATKRSTWVHPYDDPEYLRTLPKDHPAHPDSKEARAVRKYSEDEELSKRKRKEIKSVKGDSKAGIVGTSAEKEGSDSERNWFQRKKDKLIGTKEEREKAKAERKRLKEEQKKRVQQEEAYRKRRKELIDKQLNDPMIRKSQCMIDQKTIHTDKYGIGSRYAANPYMYSAPAGPFMRNSLYSSPYGFGYGGGYGRRGYYGGLGGMGMGMPLMMGGGAGLLGGMLLADSLDGGYGGGYGGGDMGGGDMGGGDMGGGGGF</sequence>
<organism evidence="3 4">
    <name type="scientific">Cryptococcus bacillisporus CA1873</name>
    <dbReference type="NCBI Taxonomy" id="1296111"/>
    <lineage>
        <taxon>Eukaryota</taxon>
        <taxon>Fungi</taxon>
        <taxon>Dikarya</taxon>
        <taxon>Basidiomycota</taxon>
        <taxon>Agaricomycotina</taxon>
        <taxon>Tremellomycetes</taxon>
        <taxon>Tremellales</taxon>
        <taxon>Cryptococcaceae</taxon>
        <taxon>Cryptococcus</taxon>
        <taxon>Cryptococcus gattii species complex</taxon>
    </lineage>
</organism>
<feature type="region of interest" description="Disordered" evidence="1">
    <location>
        <begin position="1"/>
        <end position="79"/>
    </location>
</feature>
<feature type="compositionally biased region" description="Polar residues" evidence="1">
    <location>
        <begin position="17"/>
        <end position="56"/>
    </location>
</feature>
<protein>
    <recommendedName>
        <fullName evidence="2">WW domain-containing protein</fullName>
    </recommendedName>
</protein>
<dbReference type="SMART" id="SM00456">
    <property type="entry name" value="WW"/>
    <property type="match status" value="1"/>
</dbReference>
<evidence type="ECO:0000313" key="3">
    <source>
        <dbReference type="EMBL" id="KIR67940.1"/>
    </source>
</evidence>
<dbReference type="SUPFAM" id="SSF51045">
    <property type="entry name" value="WW domain"/>
    <property type="match status" value="1"/>
</dbReference>